<dbReference type="AlphaFoldDB" id="A0A250J2U3"/>
<sequence length="165" mass="17539">MKPSTSTEDASPLFFGITNAVAGQLLLRLALGINLLGHGLVRIGNPGAFADALVQLFANTWLPSPLVRLFALLLPFIELVIGVLLTLGLLTRTALFTGGLLMVSLIFGTTLRSDWETAGLQMIYAALYAALMATAHLNHVSVDAWWARTRSRSAPVSSSSPAPVP</sequence>
<evidence type="ECO:0000313" key="6">
    <source>
        <dbReference type="EMBL" id="ATB38289.1"/>
    </source>
</evidence>
<evidence type="ECO:0008006" key="8">
    <source>
        <dbReference type="Google" id="ProtNLM"/>
    </source>
</evidence>
<keyword evidence="4 5" id="KW-0472">Membrane</keyword>
<dbReference type="Proteomes" id="UP000217257">
    <property type="component" value="Chromosome"/>
</dbReference>
<dbReference type="InterPro" id="IPR032808">
    <property type="entry name" value="DoxX"/>
</dbReference>
<feature type="transmembrane region" description="Helical" evidence="5">
    <location>
        <begin position="94"/>
        <end position="111"/>
    </location>
</feature>
<protein>
    <recommendedName>
        <fullName evidence="8">DoxX family protein</fullName>
    </recommendedName>
</protein>
<dbReference type="KEGG" id="cfus:CYFUS_003723"/>
<feature type="transmembrane region" description="Helical" evidence="5">
    <location>
        <begin position="12"/>
        <end position="31"/>
    </location>
</feature>
<evidence type="ECO:0000256" key="3">
    <source>
        <dbReference type="ARBA" id="ARBA00022989"/>
    </source>
</evidence>
<dbReference type="RefSeq" id="WP_095986482.1">
    <property type="nucleotide sequence ID" value="NZ_CP022098.1"/>
</dbReference>
<evidence type="ECO:0000256" key="1">
    <source>
        <dbReference type="ARBA" id="ARBA00004141"/>
    </source>
</evidence>
<evidence type="ECO:0000256" key="5">
    <source>
        <dbReference type="SAM" id="Phobius"/>
    </source>
</evidence>
<evidence type="ECO:0000256" key="4">
    <source>
        <dbReference type="ARBA" id="ARBA00023136"/>
    </source>
</evidence>
<dbReference type="GO" id="GO:0016020">
    <property type="term" value="C:membrane"/>
    <property type="evidence" value="ECO:0007669"/>
    <property type="project" value="UniProtKB-SubCell"/>
</dbReference>
<feature type="transmembrane region" description="Helical" evidence="5">
    <location>
        <begin position="66"/>
        <end position="87"/>
    </location>
</feature>
<keyword evidence="2 5" id="KW-0812">Transmembrane</keyword>
<gene>
    <name evidence="6" type="ORF">CYFUS_003723</name>
</gene>
<proteinExistence type="predicted"/>
<reference evidence="6 7" key="1">
    <citation type="submission" date="2017-06" db="EMBL/GenBank/DDBJ databases">
        <title>Sequencing and comparative analysis of myxobacterial genomes.</title>
        <authorList>
            <person name="Rupp O."/>
            <person name="Goesmann A."/>
            <person name="Sogaard-Andersen L."/>
        </authorList>
    </citation>
    <scope>NUCLEOTIDE SEQUENCE [LARGE SCALE GENOMIC DNA]</scope>
    <source>
        <strain evidence="6 7">DSM 52655</strain>
    </source>
</reference>
<dbReference type="EMBL" id="CP022098">
    <property type="protein sequence ID" value="ATB38289.1"/>
    <property type="molecule type" value="Genomic_DNA"/>
</dbReference>
<evidence type="ECO:0000256" key="2">
    <source>
        <dbReference type="ARBA" id="ARBA00022692"/>
    </source>
</evidence>
<evidence type="ECO:0000313" key="7">
    <source>
        <dbReference type="Proteomes" id="UP000217257"/>
    </source>
</evidence>
<comment type="subcellular location">
    <subcellularLocation>
        <location evidence="1">Membrane</location>
        <topology evidence="1">Multi-pass membrane protein</topology>
    </subcellularLocation>
</comment>
<accession>A0A250J2U3</accession>
<dbReference type="Pfam" id="PF07681">
    <property type="entry name" value="DoxX"/>
    <property type="match status" value="1"/>
</dbReference>
<name>A0A250J2U3_9BACT</name>
<keyword evidence="3 5" id="KW-1133">Transmembrane helix</keyword>
<organism evidence="6 7">
    <name type="scientific">Cystobacter fuscus</name>
    <dbReference type="NCBI Taxonomy" id="43"/>
    <lineage>
        <taxon>Bacteria</taxon>
        <taxon>Pseudomonadati</taxon>
        <taxon>Myxococcota</taxon>
        <taxon>Myxococcia</taxon>
        <taxon>Myxococcales</taxon>
        <taxon>Cystobacterineae</taxon>
        <taxon>Archangiaceae</taxon>
        <taxon>Cystobacter</taxon>
    </lineage>
</organism>
<feature type="transmembrane region" description="Helical" evidence="5">
    <location>
        <begin position="123"/>
        <end position="142"/>
    </location>
</feature>